<sequence>MIKVVKIILGKRSRKLLIRFVVRPFINSRLNKIKKQYQKIKRILMRASYEIVVEITIISCFETMKSLVWTYHSIIELGLMILMISSVTYSRYPAELPISYHPELPIYHPEQKLITKLPISYHPEQKLINELPISYHPEQKLINELQISYHPEQKLFTADIWTIHLALDND</sequence>
<comment type="caution">
    <text evidence="1">The sequence shown here is derived from an EMBL/GenBank/DDBJ whole genome shotgun (WGS) entry which is preliminary data.</text>
</comment>
<dbReference type="EMBL" id="CAJVPK010009343">
    <property type="protein sequence ID" value="CAG8666393.1"/>
    <property type="molecule type" value="Genomic_DNA"/>
</dbReference>
<protein>
    <submittedName>
        <fullName evidence="1">4339_t:CDS:1</fullName>
    </submittedName>
</protein>
<dbReference type="Proteomes" id="UP000789706">
    <property type="component" value="Unassembled WGS sequence"/>
</dbReference>
<name>A0A9N9E6E4_9GLOM</name>
<proteinExistence type="predicted"/>
<reference evidence="1" key="1">
    <citation type="submission" date="2021-06" db="EMBL/GenBank/DDBJ databases">
        <authorList>
            <person name="Kallberg Y."/>
            <person name="Tangrot J."/>
            <person name="Rosling A."/>
        </authorList>
    </citation>
    <scope>NUCLEOTIDE SEQUENCE</scope>
    <source>
        <strain evidence="1">AZ414A</strain>
    </source>
</reference>
<feature type="non-terminal residue" evidence="1">
    <location>
        <position position="1"/>
    </location>
</feature>
<gene>
    <name evidence="1" type="ORF">DEBURN_LOCUS11940</name>
</gene>
<evidence type="ECO:0000313" key="2">
    <source>
        <dbReference type="Proteomes" id="UP000789706"/>
    </source>
</evidence>
<dbReference type="AlphaFoldDB" id="A0A9N9E6E4"/>
<feature type="non-terminal residue" evidence="1">
    <location>
        <position position="170"/>
    </location>
</feature>
<accession>A0A9N9E6E4</accession>
<organism evidence="1 2">
    <name type="scientific">Diversispora eburnea</name>
    <dbReference type="NCBI Taxonomy" id="1213867"/>
    <lineage>
        <taxon>Eukaryota</taxon>
        <taxon>Fungi</taxon>
        <taxon>Fungi incertae sedis</taxon>
        <taxon>Mucoromycota</taxon>
        <taxon>Glomeromycotina</taxon>
        <taxon>Glomeromycetes</taxon>
        <taxon>Diversisporales</taxon>
        <taxon>Diversisporaceae</taxon>
        <taxon>Diversispora</taxon>
    </lineage>
</organism>
<evidence type="ECO:0000313" key="1">
    <source>
        <dbReference type="EMBL" id="CAG8666393.1"/>
    </source>
</evidence>
<keyword evidence="2" id="KW-1185">Reference proteome</keyword>